<dbReference type="InterPro" id="IPR050157">
    <property type="entry name" value="PSI_iron-sulfur_center"/>
</dbReference>
<evidence type="ECO:0000313" key="12">
    <source>
        <dbReference type="EMBL" id="HIQ95675.1"/>
    </source>
</evidence>
<name>A0A9D1D019_9FIRM</name>
<organism evidence="12 13">
    <name type="scientific">Candidatus Limivivens merdigallinarum</name>
    <dbReference type="NCBI Taxonomy" id="2840859"/>
    <lineage>
        <taxon>Bacteria</taxon>
        <taxon>Bacillati</taxon>
        <taxon>Bacillota</taxon>
        <taxon>Clostridia</taxon>
        <taxon>Lachnospirales</taxon>
        <taxon>Lachnospiraceae</taxon>
        <taxon>Lachnospiraceae incertae sedis</taxon>
        <taxon>Candidatus Limivivens</taxon>
    </lineage>
</organism>
<dbReference type="InterPro" id="IPR000813">
    <property type="entry name" value="7Fe_ferredoxin"/>
</dbReference>
<dbReference type="PROSITE" id="PS00198">
    <property type="entry name" value="4FE4S_FER_1"/>
    <property type="match status" value="2"/>
</dbReference>
<evidence type="ECO:0000256" key="10">
    <source>
        <dbReference type="RuleBase" id="RU365098"/>
    </source>
</evidence>
<evidence type="ECO:0000256" key="9">
    <source>
        <dbReference type="ARBA" id="ARBA00023014"/>
    </source>
</evidence>
<dbReference type="Gene3D" id="3.30.70.20">
    <property type="match status" value="1"/>
</dbReference>
<evidence type="ECO:0000256" key="4">
    <source>
        <dbReference type="ARBA" id="ARBA00022448"/>
    </source>
</evidence>
<dbReference type="PROSITE" id="PS51379">
    <property type="entry name" value="4FE4S_FER_2"/>
    <property type="match status" value="2"/>
</dbReference>
<proteinExistence type="predicted"/>
<dbReference type="GO" id="GO:0046872">
    <property type="term" value="F:metal ion binding"/>
    <property type="evidence" value="ECO:0007669"/>
    <property type="project" value="UniProtKB-UniRule"/>
</dbReference>
<dbReference type="EMBL" id="DVFT01000053">
    <property type="protein sequence ID" value="HIQ95675.1"/>
    <property type="molecule type" value="Genomic_DNA"/>
</dbReference>
<protein>
    <recommendedName>
        <fullName evidence="3 10">Ferredoxin</fullName>
    </recommendedName>
</protein>
<keyword evidence="5 10" id="KW-0004">4Fe-4S</keyword>
<gene>
    <name evidence="12" type="ORF">IAB26_03845</name>
</gene>
<feature type="domain" description="4Fe-4S ferredoxin-type" evidence="11">
    <location>
        <begin position="1"/>
        <end position="29"/>
    </location>
</feature>
<evidence type="ECO:0000256" key="3">
    <source>
        <dbReference type="ARBA" id="ARBA00013529"/>
    </source>
</evidence>
<evidence type="ECO:0000256" key="6">
    <source>
        <dbReference type="ARBA" id="ARBA00022723"/>
    </source>
</evidence>
<dbReference type="GO" id="GO:0009055">
    <property type="term" value="F:electron transfer activity"/>
    <property type="evidence" value="ECO:0007669"/>
    <property type="project" value="UniProtKB-UniRule"/>
</dbReference>
<keyword evidence="9 10" id="KW-0411">Iron-sulfur</keyword>
<reference evidence="12" key="2">
    <citation type="journal article" date="2021" name="PeerJ">
        <title>Extensive microbial diversity within the chicken gut microbiome revealed by metagenomics and culture.</title>
        <authorList>
            <person name="Gilroy R."/>
            <person name="Ravi A."/>
            <person name="Getino M."/>
            <person name="Pursley I."/>
            <person name="Horton D.L."/>
            <person name="Alikhan N.F."/>
            <person name="Baker D."/>
            <person name="Gharbi K."/>
            <person name="Hall N."/>
            <person name="Watson M."/>
            <person name="Adriaenssens E.M."/>
            <person name="Foster-Nyarko E."/>
            <person name="Jarju S."/>
            <person name="Secka A."/>
            <person name="Antonio M."/>
            <person name="Oren A."/>
            <person name="Chaudhuri R.R."/>
            <person name="La Ragione R."/>
            <person name="Hildebrand F."/>
            <person name="Pallen M.J."/>
        </authorList>
    </citation>
    <scope>NUCLEOTIDE SEQUENCE</scope>
    <source>
        <strain evidence="12">ChiSjej3B21-11622</strain>
    </source>
</reference>
<keyword evidence="4 10" id="KW-0813">Transport</keyword>
<dbReference type="InterPro" id="IPR017896">
    <property type="entry name" value="4Fe4S_Fe-S-bd"/>
</dbReference>
<feature type="domain" description="4Fe-4S ferredoxin-type" evidence="11">
    <location>
        <begin position="30"/>
        <end position="57"/>
    </location>
</feature>
<evidence type="ECO:0000256" key="5">
    <source>
        <dbReference type="ARBA" id="ARBA00022485"/>
    </source>
</evidence>
<keyword evidence="7 10" id="KW-0249">Electron transport</keyword>
<dbReference type="PRINTS" id="PR00354">
    <property type="entry name" value="7FE8SFRDOXIN"/>
</dbReference>
<dbReference type="AlphaFoldDB" id="A0A9D1D019"/>
<sequence>MAYVISDDCVSCGACAAVCPADAISEGDGKYVIDADACLDCGTCEGECPNEAIHPGE</sequence>
<dbReference type="Pfam" id="PF13187">
    <property type="entry name" value="Fer4_9"/>
    <property type="match status" value="1"/>
</dbReference>
<keyword evidence="6 10" id="KW-0479">Metal-binding</keyword>
<dbReference type="PANTHER" id="PTHR24960:SF79">
    <property type="entry name" value="PHOTOSYSTEM I IRON-SULFUR CENTER"/>
    <property type="match status" value="1"/>
</dbReference>
<evidence type="ECO:0000313" key="13">
    <source>
        <dbReference type="Proteomes" id="UP000886886"/>
    </source>
</evidence>
<comment type="caution">
    <text evidence="12">The sequence shown here is derived from an EMBL/GenBank/DDBJ whole genome shotgun (WGS) entry which is preliminary data.</text>
</comment>
<evidence type="ECO:0000256" key="7">
    <source>
        <dbReference type="ARBA" id="ARBA00022982"/>
    </source>
</evidence>
<comment type="cofactor">
    <cofactor evidence="1 10">
        <name>[4Fe-4S] cluster</name>
        <dbReference type="ChEBI" id="CHEBI:49883"/>
    </cofactor>
</comment>
<evidence type="ECO:0000259" key="11">
    <source>
        <dbReference type="PROSITE" id="PS51379"/>
    </source>
</evidence>
<dbReference type="PANTHER" id="PTHR24960">
    <property type="entry name" value="PHOTOSYSTEM I IRON-SULFUR CENTER-RELATED"/>
    <property type="match status" value="1"/>
</dbReference>
<dbReference type="GO" id="GO:0051539">
    <property type="term" value="F:4 iron, 4 sulfur cluster binding"/>
    <property type="evidence" value="ECO:0007669"/>
    <property type="project" value="UniProtKB-UniRule"/>
</dbReference>
<reference evidence="12" key="1">
    <citation type="submission" date="2020-10" db="EMBL/GenBank/DDBJ databases">
        <authorList>
            <person name="Gilroy R."/>
        </authorList>
    </citation>
    <scope>NUCLEOTIDE SEQUENCE</scope>
    <source>
        <strain evidence="12">ChiSjej3B21-11622</strain>
    </source>
</reference>
<dbReference type="InterPro" id="IPR017900">
    <property type="entry name" value="4Fe4S_Fe_S_CS"/>
</dbReference>
<evidence type="ECO:0000256" key="1">
    <source>
        <dbReference type="ARBA" id="ARBA00001966"/>
    </source>
</evidence>
<accession>A0A9D1D019</accession>
<evidence type="ECO:0000256" key="2">
    <source>
        <dbReference type="ARBA" id="ARBA00003532"/>
    </source>
</evidence>
<comment type="function">
    <text evidence="2 10">Ferredoxins are iron-sulfur proteins that transfer electrons in a wide variety of metabolic reactions.</text>
</comment>
<dbReference type="Proteomes" id="UP000886886">
    <property type="component" value="Unassembled WGS sequence"/>
</dbReference>
<keyword evidence="8 10" id="KW-0408">Iron</keyword>
<dbReference type="SUPFAM" id="SSF54862">
    <property type="entry name" value="4Fe-4S ferredoxins"/>
    <property type="match status" value="1"/>
</dbReference>
<evidence type="ECO:0000256" key="8">
    <source>
        <dbReference type="ARBA" id="ARBA00023004"/>
    </source>
</evidence>